<dbReference type="GO" id="GO:1990625">
    <property type="term" value="P:negative regulation of cytoplasmic translational initiation in response to stress"/>
    <property type="evidence" value="ECO:0007669"/>
    <property type="project" value="TreeGrafter"/>
</dbReference>
<feature type="region of interest" description="Disordered" evidence="7">
    <location>
        <begin position="1"/>
        <end position="51"/>
    </location>
</feature>
<keyword evidence="4 6" id="KW-0067">ATP-binding</keyword>
<dbReference type="InterPro" id="IPR011009">
    <property type="entry name" value="Kinase-like_dom_sf"/>
</dbReference>
<keyword evidence="11" id="KW-1185">Reference proteome</keyword>
<dbReference type="PROSITE" id="PS00107">
    <property type="entry name" value="PROTEIN_KINASE_ATP"/>
    <property type="match status" value="1"/>
</dbReference>
<feature type="region of interest" description="Disordered" evidence="7">
    <location>
        <begin position="532"/>
        <end position="569"/>
    </location>
</feature>
<dbReference type="SUPFAM" id="SSF56112">
    <property type="entry name" value="Protein kinase-like (PK-like)"/>
    <property type="match status" value="1"/>
</dbReference>
<name>A0AAJ0DGP8_9PEZI</name>
<evidence type="ECO:0000256" key="3">
    <source>
        <dbReference type="ARBA" id="ARBA00022777"/>
    </source>
</evidence>
<evidence type="ECO:0000256" key="2">
    <source>
        <dbReference type="ARBA" id="ARBA00022741"/>
    </source>
</evidence>
<feature type="domain" description="Protein kinase" evidence="8">
    <location>
        <begin position="224"/>
        <end position="671"/>
    </location>
</feature>
<dbReference type="InterPro" id="IPR017441">
    <property type="entry name" value="Protein_kinase_ATP_BS"/>
</dbReference>
<evidence type="ECO:0000256" key="7">
    <source>
        <dbReference type="SAM" id="MobiDB-lite"/>
    </source>
</evidence>
<feature type="domain" description="Rhodanese" evidence="9">
    <location>
        <begin position="280"/>
        <end position="310"/>
    </location>
</feature>
<dbReference type="GO" id="GO:0005524">
    <property type="term" value="F:ATP binding"/>
    <property type="evidence" value="ECO:0007669"/>
    <property type="project" value="UniProtKB-UniRule"/>
</dbReference>
<dbReference type="AlphaFoldDB" id="A0AAJ0DGP8"/>
<dbReference type="GO" id="GO:0005829">
    <property type="term" value="C:cytosol"/>
    <property type="evidence" value="ECO:0007669"/>
    <property type="project" value="TreeGrafter"/>
</dbReference>
<feature type="compositionally biased region" description="Low complexity" evidence="7">
    <location>
        <begin position="7"/>
        <end position="23"/>
    </location>
</feature>
<gene>
    <name evidence="10" type="ORF">LTR09_005272</name>
</gene>
<evidence type="ECO:0008006" key="12">
    <source>
        <dbReference type="Google" id="ProtNLM"/>
    </source>
</evidence>
<dbReference type="PROSITE" id="PS00108">
    <property type="entry name" value="PROTEIN_KINASE_ST"/>
    <property type="match status" value="1"/>
</dbReference>
<evidence type="ECO:0000256" key="6">
    <source>
        <dbReference type="PROSITE-ProRule" id="PRU10141"/>
    </source>
</evidence>
<dbReference type="PANTHER" id="PTHR11042">
    <property type="entry name" value="EUKARYOTIC TRANSLATION INITIATION FACTOR 2-ALPHA KINASE EIF2-ALPHA KINASE -RELATED"/>
    <property type="match status" value="1"/>
</dbReference>
<evidence type="ECO:0000256" key="4">
    <source>
        <dbReference type="ARBA" id="ARBA00022840"/>
    </source>
</evidence>
<proteinExistence type="inferred from homology"/>
<protein>
    <recommendedName>
        <fullName evidence="12">Protein kinase domain-containing protein</fullName>
    </recommendedName>
</protein>
<keyword evidence="1" id="KW-0808">Transferase</keyword>
<dbReference type="PROSITE" id="PS50011">
    <property type="entry name" value="PROTEIN_KINASE_DOM"/>
    <property type="match status" value="1"/>
</dbReference>
<evidence type="ECO:0000256" key="5">
    <source>
        <dbReference type="ARBA" id="ARBA00037982"/>
    </source>
</evidence>
<dbReference type="InterPro" id="IPR000719">
    <property type="entry name" value="Prot_kinase_dom"/>
</dbReference>
<dbReference type="SMART" id="SM00220">
    <property type="entry name" value="S_TKc"/>
    <property type="match status" value="1"/>
</dbReference>
<sequence>MSKFFRSGDSTSSSGTDSGSSSSSEDDDAQNVSDSTELSRPMATRTPSMGLSNHRDLLLHALLEERCLNQAREHLPEQEAESAEVKAEGRRRYRRLCGQLAPYNLISSGLDGDQHAPMRQRYRNGLDILSQQTNSNTVAPTLRRMITEGDASSALWPASSTRIGPDTSLGRPSLPYPLRRLLTGLGQVGLQDDTATAPLGPTIDLPSQDLAPRMLPESRYRNEFVELKPLGRGGYGVVYQVRHRLDNQLYAIKKVPISPQKLQRIQRTGQTELEKVLREVQTLAKLDHPNIVRYYNGWVEWIDGTPRTEHVVADSSVFDSEPSDAVAGAASDDAPIRRIHTESSVELGDVLFEHSNTRSAIDDNSKDDMPLQRVSTRSTTATVTDETIESIDRTIDPSYSMQSAASGIMFTGPTLALHMQMSLHPTTLADFLAPSPPASNRTPPLSHCYHLDSSVNLLLVILDGLDYLHHQGIIHRDIKPANIFLGAHSNPRATAGSVDSLLCNECRAQHTANPVRLEVRIGDFGLVSVAGPEVETDAENDSREVGDDDAASAISQRRDTTEVGPATQPAKAVGTTIYRPSNPQTTGPGLDIYALGIVAFELLYRFKTKMGRLDDIRDLKNGQFPDGFCASVGSDRAEKVKKCIMSMLDSGSNGTSVRNVRKMVAALDSVH</sequence>
<dbReference type="Gene3D" id="1.10.510.10">
    <property type="entry name" value="Transferase(Phosphotransferase) domain 1"/>
    <property type="match status" value="1"/>
</dbReference>
<reference evidence="10" key="1">
    <citation type="submission" date="2023-04" db="EMBL/GenBank/DDBJ databases">
        <title>Black Yeasts Isolated from many extreme environments.</title>
        <authorList>
            <person name="Coleine C."/>
            <person name="Stajich J.E."/>
            <person name="Selbmann L."/>
        </authorList>
    </citation>
    <scope>NUCLEOTIDE SEQUENCE</scope>
    <source>
        <strain evidence="10">CCFEE 5312</strain>
    </source>
</reference>
<dbReference type="GO" id="GO:0005634">
    <property type="term" value="C:nucleus"/>
    <property type="evidence" value="ECO:0007669"/>
    <property type="project" value="TreeGrafter"/>
</dbReference>
<keyword evidence="3" id="KW-0418">Kinase</keyword>
<evidence type="ECO:0000313" key="10">
    <source>
        <dbReference type="EMBL" id="KAK3053528.1"/>
    </source>
</evidence>
<dbReference type="PROSITE" id="PS50206">
    <property type="entry name" value="RHODANESE_3"/>
    <property type="match status" value="1"/>
</dbReference>
<evidence type="ECO:0000256" key="1">
    <source>
        <dbReference type="ARBA" id="ARBA00022679"/>
    </source>
</evidence>
<organism evidence="10 11">
    <name type="scientific">Extremus antarcticus</name>
    <dbReference type="NCBI Taxonomy" id="702011"/>
    <lineage>
        <taxon>Eukaryota</taxon>
        <taxon>Fungi</taxon>
        <taxon>Dikarya</taxon>
        <taxon>Ascomycota</taxon>
        <taxon>Pezizomycotina</taxon>
        <taxon>Dothideomycetes</taxon>
        <taxon>Dothideomycetidae</taxon>
        <taxon>Mycosphaerellales</taxon>
        <taxon>Extremaceae</taxon>
        <taxon>Extremus</taxon>
    </lineage>
</organism>
<dbReference type="InterPro" id="IPR001763">
    <property type="entry name" value="Rhodanese-like_dom"/>
</dbReference>
<dbReference type="EMBL" id="JAWDJX010000015">
    <property type="protein sequence ID" value="KAK3053528.1"/>
    <property type="molecule type" value="Genomic_DNA"/>
</dbReference>
<accession>A0AAJ0DGP8</accession>
<comment type="caution">
    <text evidence="10">The sequence shown here is derived from an EMBL/GenBank/DDBJ whole genome shotgun (WGS) entry which is preliminary data.</text>
</comment>
<evidence type="ECO:0000259" key="8">
    <source>
        <dbReference type="PROSITE" id="PS50011"/>
    </source>
</evidence>
<keyword evidence="2 6" id="KW-0547">Nucleotide-binding</keyword>
<dbReference type="Proteomes" id="UP001271007">
    <property type="component" value="Unassembled WGS sequence"/>
</dbReference>
<dbReference type="PANTHER" id="PTHR11042:SF195">
    <property type="entry name" value="KINASE, PUTATIVE (AFU_ORTHOLOGUE AFUA_2G16620)-RELATED"/>
    <property type="match status" value="1"/>
</dbReference>
<comment type="similarity">
    <text evidence="5">Belongs to the protein kinase superfamily. Ser/Thr protein kinase family. GCN2 subfamily.</text>
</comment>
<feature type="binding site" evidence="6">
    <location>
        <position position="254"/>
    </location>
    <ligand>
        <name>ATP</name>
        <dbReference type="ChEBI" id="CHEBI:30616"/>
    </ligand>
</feature>
<dbReference type="GO" id="GO:0004694">
    <property type="term" value="F:eukaryotic translation initiation factor 2alpha kinase activity"/>
    <property type="evidence" value="ECO:0007669"/>
    <property type="project" value="TreeGrafter"/>
</dbReference>
<evidence type="ECO:0000259" key="9">
    <source>
        <dbReference type="PROSITE" id="PS50206"/>
    </source>
</evidence>
<dbReference type="Pfam" id="PF00069">
    <property type="entry name" value="Pkinase"/>
    <property type="match status" value="2"/>
</dbReference>
<dbReference type="InterPro" id="IPR050339">
    <property type="entry name" value="CC_SR_Kinase"/>
</dbReference>
<evidence type="ECO:0000313" key="11">
    <source>
        <dbReference type="Proteomes" id="UP001271007"/>
    </source>
</evidence>
<dbReference type="InterPro" id="IPR008271">
    <property type="entry name" value="Ser/Thr_kinase_AS"/>
</dbReference>
<dbReference type="Gene3D" id="3.30.200.20">
    <property type="entry name" value="Phosphorylase Kinase, domain 1"/>
    <property type="match status" value="1"/>
</dbReference>